<evidence type="ECO:0000256" key="1">
    <source>
        <dbReference type="SAM" id="MobiDB-lite"/>
    </source>
</evidence>
<evidence type="ECO:0000313" key="2">
    <source>
        <dbReference type="EMBL" id="KAK8844819.1"/>
    </source>
</evidence>
<name>A0AAW0YET6_9TREE</name>
<reference evidence="2 3" key="1">
    <citation type="journal article" date="2024" name="bioRxiv">
        <title>Comparative genomics of Cryptococcus and Kwoniella reveals pathogenesis evolution and contrasting karyotype dynamics via intercentromeric recombination or chromosome fusion.</title>
        <authorList>
            <person name="Coelho M.A."/>
            <person name="David-Palma M."/>
            <person name="Shea T."/>
            <person name="Bowers K."/>
            <person name="McGinley-Smith S."/>
            <person name="Mohammad A.W."/>
            <person name="Gnirke A."/>
            <person name="Yurkov A.M."/>
            <person name="Nowrousian M."/>
            <person name="Sun S."/>
            <person name="Cuomo C.A."/>
            <person name="Heitman J."/>
        </authorList>
    </citation>
    <scope>NUCLEOTIDE SEQUENCE [LARGE SCALE GENOMIC DNA]</scope>
    <source>
        <strain evidence="2 3">CBS 13917</strain>
    </source>
</reference>
<accession>A0AAW0YET6</accession>
<gene>
    <name evidence="2" type="ORF">IAR55_006669</name>
</gene>
<evidence type="ECO:0000313" key="3">
    <source>
        <dbReference type="Proteomes" id="UP001388673"/>
    </source>
</evidence>
<feature type="compositionally biased region" description="Polar residues" evidence="1">
    <location>
        <begin position="181"/>
        <end position="194"/>
    </location>
</feature>
<organism evidence="2 3">
    <name type="scientific">Kwoniella newhampshirensis</name>
    <dbReference type="NCBI Taxonomy" id="1651941"/>
    <lineage>
        <taxon>Eukaryota</taxon>
        <taxon>Fungi</taxon>
        <taxon>Dikarya</taxon>
        <taxon>Basidiomycota</taxon>
        <taxon>Agaricomycotina</taxon>
        <taxon>Tremellomycetes</taxon>
        <taxon>Tremellales</taxon>
        <taxon>Cryptococcaceae</taxon>
        <taxon>Kwoniella</taxon>
    </lineage>
</organism>
<dbReference type="KEGG" id="kne:92183927"/>
<keyword evidence="3" id="KW-1185">Reference proteome</keyword>
<dbReference type="RefSeq" id="XP_066800043.1">
    <property type="nucleotide sequence ID" value="XM_066949749.1"/>
</dbReference>
<feature type="compositionally biased region" description="Basic residues" evidence="1">
    <location>
        <begin position="218"/>
        <end position="230"/>
    </location>
</feature>
<protein>
    <submittedName>
        <fullName evidence="2">Uncharacterized protein</fullName>
    </submittedName>
</protein>
<dbReference type="GeneID" id="92183927"/>
<feature type="region of interest" description="Disordered" evidence="1">
    <location>
        <begin position="181"/>
        <end position="261"/>
    </location>
</feature>
<feature type="compositionally biased region" description="Basic and acidic residues" evidence="1">
    <location>
        <begin position="197"/>
        <end position="217"/>
    </location>
</feature>
<sequence>MVGRRRFNDFITTLSSHAISADPSRMVEMVNELTIPSDIRSTLQNNTISDKPYSCACDSCSTSERPPPFDAHQKVFALINQSSSDRTTTFYHPDHFLARQSAASLSQVRAEQRDGETSKLSLIVGALDSERGFVPAVLLPYERESDESALLDRLEPRLRQFVSVGAATARTVMAYRLGNPDSMQPCGSNQSMVHGSSEPRRRSREAQVPDDSAERRELRPHRVRGRRRRREGSEDEDSQSPTAGRDSSARSRTGGADWLTEDMAEAIKQRLRESD</sequence>
<comment type="caution">
    <text evidence="2">The sequence shown here is derived from an EMBL/GenBank/DDBJ whole genome shotgun (WGS) entry which is preliminary data.</text>
</comment>
<dbReference type="EMBL" id="JBCAWK010000013">
    <property type="protein sequence ID" value="KAK8844819.1"/>
    <property type="molecule type" value="Genomic_DNA"/>
</dbReference>
<dbReference type="AlphaFoldDB" id="A0AAW0YET6"/>
<dbReference type="Proteomes" id="UP001388673">
    <property type="component" value="Unassembled WGS sequence"/>
</dbReference>
<proteinExistence type="predicted"/>